<keyword evidence="9 11" id="KW-0808">Transferase</keyword>
<keyword evidence="14" id="KW-1185">Reference proteome</keyword>
<evidence type="ECO:0000313" key="13">
    <source>
        <dbReference type="EMBL" id="MBD7958402.1"/>
    </source>
</evidence>
<dbReference type="RefSeq" id="WP_191719604.1">
    <property type="nucleotide sequence ID" value="NZ_JACSQP010000008.1"/>
</dbReference>
<sequence>MTPETALAHADSLIRTIPDYPQPGVLFRDVTPLLADATALRSVVDAMIAPFAGRFDVVAGIEARGFLLAGAMATAAGVGLVPIRKAGKLPRPAAAVSYTLEYGTATIEAHDDIADGTRVLLVDDVLATGGTLVAAHELIGRLGGVVVGTAVLMELEGLGGREAVGDVYSVFTA</sequence>
<protein>
    <recommendedName>
        <fullName evidence="6 11">Adenine phosphoribosyltransferase</fullName>
        <shortName evidence="11">APRT</shortName>
        <ecNumber evidence="6 11">2.4.2.7</ecNumber>
    </recommendedName>
</protein>
<dbReference type="CDD" id="cd06223">
    <property type="entry name" value="PRTases_typeI"/>
    <property type="match status" value="1"/>
</dbReference>
<dbReference type="NCBIfam" id="NF002636">
    <property type="entry name" value="PRK02304.1-5"/>
    <property type="match status" value="1"/>
</dbReference>
<keyword evidence="8 11" id="KW-0328">Glycosyltransferase</keyword>
<dbReference type="Proteomes" id="UP000648352">
    <property type="component" value="Unassembled WGS sequence"/>
</dbReference>
<gene>
    <name evidence="11" type="primary">apt</name>
    <name evidence="13" type="ORF">H9651_12190</name>
</gene>
<dbReference type="PANTHER" id="PTHR32315">
    <property type="entry name" value="ADENINE PHOSPHORIBOSYLTRANSFERASE"/>
    <property type="match status" value="1"/>
</dbReference>
<dbReference type="HAMAP" id="MF_00004">
    <property type="entry name" value="Aden_phosphoribosyltr"/>
    <property type="match status" value="1"/>
</dbReference>
<dbReference type="GO" id="GO:0003999">
    <property type="term" value="F:adenine phosphoribosyltransferase activity"/>
    <property type="evidence" value="ECO:0007669"/>
    <property type="project" value="UniProtKB-EC"/>
</dbReference>
<dbReference type="EMBL" id="JACSQP010000008">
    <property type="protein sequence ID" value="MBD7958402.1"/>
    <property type="molecule type" value="Genomic_DNA"/>
</dbReference>
<dbReference type="Pfam" id="PF00156">
    <property type="entry name" value="Pribosyltran"/>
    <property type="match status" value="1"/>
</dbReference>
<name>A0ABR8S4J9_9MICO</name>
<evidence type="ECO:0000256" key="1">
    <source>
        <dbReference type="ARBA" id="ARBA00000868"/>
    </source>
</evidence>
<dbReference type="SUPFAM" id="SSF53271">
    <property type="entry name" value="PRTase-like"/>
    <property type="match status" value="1"/>
</dbReference>
<evidence type="ECO:0000256" key="2">
    <source>
        <dbReference type="ARBA" id="ARBA00003968"/>
    </source>
</evidence>
<evidence type="ECO:0000256" key="8">
    <source>
        <dbReference type="ARBA" id="ARBA00022676"/>
    </source>
</evidence>
<comment type="function">
    <text evidence="2 11">Catalyzes a salvage reaction resulting in the formation of AMP, that is energically less costly than de novo synthesis.</text>
</comment>
<dbReference type="NCBIfam" id="NF002634">
    <property type="entry name" value="PRK02304.1-3"/>
    <property type="match status" value="1"/>
</dbReference>
<comment type="pathway">
    <text evidence="4 11">Purine metabolism; AMP biosynthesis via salvage pathway; AMP from adenine: step 1/1.</text>
</comment>
<evidence type="ECO:0000256" key="3">
    <source>
        <dbReference type="ARBA" id="ARBA00004496"/>
    </source>
</evidence>
<accession>A0ABR8S4J9</accession>
<evidence type="ECO:0000313" key="14">
    <source>
        <dbReference type="Proteomes" id="UP000648352"/>
    </source>
</evidence>
<evidence type="ECO:0000256" key="6">
    <source>
        <dbReference type="ARBA" id="ARBA00011893"/>
    </source>
</evidence>
<evidence type="ECO:0000256" key="9">
    <source>
        <dbReference type="ARBA" id="ARBA00022679"/>
    </source>
</evidence>
<evidence type="ECO:0000256" key="11">
    <source>
        <dbReference type="HAMAP-Rule" id="MF_00004"/>
    </source>
</evidence>
<evidence type="ECO:0000256" key="10">
    <source>
        <dbReference type="ARBA" id="ARBA00022726"/>
    </source>
</evidence>
<evidence type="ECO:0000256" key="4">
    <source>
        <dbReference type="ARBA" id="ARBA00004659"/>
    </source>
</evidence>
<comment type="caution">
    <text evidence="13">The sequence shown here is derived from an EMBL/GenBank/DDBJ whole genome shotgun (WGS) entry which is preliminary data.</text>
</comment>
<organism evidence="13 14">
    <name type="scientific">Microbacterium pullorum</name>
    <dbReference type="NCBI Taxonomy" id="2762236"/>
    <lineage>
        <taxon>Bacteria</taxon>
        <taxon>Bacillati</taxon>
        <taxon>Actinomycetota</taxon>
        <taxon>Actinomycetes</taxon>
        <taxon>Micrococcales</taxon>
        <taxon>Microbacteriaceae</taxon>
        <taxon>Microbacterium</taxon>
    </lineage>
</organism>
<evidence type="ECO:0000259" key="12">
    <source>
        <dbReference type="Pfam" id="PF00156"/>
    </source>
</evidence>
<dbReference type="InterPro" id="IPR000836">
    <property type="entry name" value="PRTase_dom"/>
</dbReference>
<evidence type="ECO:0000256" key="5">
    <source>
        <dbReference type="ARBA" id="ARBA00008391"/>
    </source>
</evidence>
<dbReference type="InterPro" id="IPR029057">
    <property type="entry name" value="PRTase-like"/>
</dbReference>
<comment type="similarity">
    <text evidence="5 11">Belongs to the purine/pyrimidine phosphoribosyltransferase family.</text>
</comment>
<dbReference type="PANTHER" id="PTHR32315:SF3">
    <property type="entry name" value="ADENINE PHOSPHORIBOSYLTRANSFERASE"/>
    <property type="match status" value="1"/>
</dbReference>
<evidence type="ECO:0000256" key="7">
    <source>
        <dbReference type="ARBA" id="ARBA00022490"/>
    </source>
</evidence>
<dbReference type="EC" id="2.4.2.7" evidence="6 11"/>
<dbReference type="Gene3D" id="3.40.50.2020">
    <property type="match status" value="1"/>
</dbReference>
<reference evidence="13 14" key="1">
    <citation type="submission" date="2020-08" db="EMBL/GenBank/DDBJ databases">
        <title>A Genomic Blueprint of the Chicken Gut Microbiome.</title>
        <authorList>
            <person name="Gilroy R."/>
            <person name="Ravi A."/>
            <person name="Getino M."/>
            <person name="Pursley I."/>
            <person name="Horton D.L."/>
            <person name="Alikhan N.-F."/>
            <person name="Baker D."/>
            <person name="Gharbi K."/>
            <person name="Hall N."/>
            <person name="Watson M."/>
            <person name="Adriaenssens E.M."/>
            <person name="Foster-Nyarko E."/>
            <person name="Jarju S."/>
            <person name="Secka A."/>
            <person name="Antonio M."/>
            <person name="Oren A."/>
            <person name="Chaudhuri R."/>
            <person name="La Ragione R.M."/>
            <person name="Hildebrand F."/>
            <person name="Pallen M.J."/>
        </authorList>
    </citation>
    <scope>NUCLEOTIDE SEQUENCE [LARGE SCALE GENOMIC DNA]</scope>
    <source>
        <strain evidence="13 14">Sa4CUA7</strain>
    </source>
</reference>
<keyword evidence="7 11" id="KW-0963">Cytoplasm</keyword>
<dbReference type="InterPro" id="IPR050054">
    <property type="entry name" value="UPRTase/APRTase"/>
</dbReference>
<feature type="domain" description="Phosphoribosyltransferase" evidence="12">
    <location>
        <begin position="52"/>
        <end position="156"/>
    </location>
</feature>
<comment type="catalytic activity">
    <reaction evidence="1 11">
        <text>AMP + diphosphate = 5-phospho-alpha-D-ribose 1-diphosphate + adenine</text>
        <dbReference type="Rhea" id="RHEA:16609"/>
        <dbReference type="ChEBI" id="CHEBI:16708"/>
        <dbReference type="ChEBI" id="CHEBI:33019"/>
        <dbReference type="ChEBI" id="CHEBI:58017"/>
        <dbReference type="ChEBI" id="CHEBI:456215"/>
        <dbReference type="EC" id="2.4.2.7"/>
    </reaction>
</comment>
<proteinExistence type="inferred from homology"/>
<dbReference type="InterPro" id="IPR005764">
    <property type="entry name" value="Ade_phspho_trans"/>
</dbReference>
<comment type="subunit">
    <text evidence="11">Homodimer.</text>
</comment>
<comment type="subcellular location">
    <subcellularLocation>
        <location evidence="3 11">Cytoplasm</location>
    </subcellularLocation>
</comment>
<keyword evidence="10 11" id="KW-0660">Purine salvage</keyword>